<dbReference type="Proteomes" id="UP000067689">
    <property type="component" value="Chromosome"/>
</dbReference>
<dbReference type="CDD" id="cd00165">
    <property type="entry name" value="S4"/>
    <property type="match status" value="1"/>
</dbReference>
<gene>
    <name evidence="2" type="ORF">AERYTH_08550</name>
</gene>
<reference evidence="2 3" key="1">
    <citation type="journal article" date="1991" name="Int. J. Syst. Bacteriol.">
        <title>Description of the erythromycin-producing bacterium Arthrobacter sp. strain NRRL B-3381 as Aeromicrobium erythreum gen. nov., sp. nov.</title>
        <authorList>
            <person name="Miller E.S."/>
            <person name="Woese C.R."/>
            <person name="Brenner S."/>
        </authorList>
    </citation>
    <scope>NUCLEOTIDE SEQUENCE [LARGE SCALE GENOMIC DNA]</scope>
    <source>
        <strain evidence="2 3">AR18</strain>
    </source>
</reference>
<dbReference type="PROSITE" id="PS50889">
    <property type="entry name" value="S4"/>
    <property type="match status" value="1"/>
</dbReference>
<name>A0A0U4CH85_9ACTN</name>
<dbReference type="Pfam" id="PF13275">
    <property type="entry name" value="S4_2"/>
    <property type="match status" value="1"/>
</dbReference>
<dbReference type="InterPro" id="IPR036986">
    <property type="entry name" value="S4_RNA-bd_sf"/>
</dbReference>
<dbReference type="AlphaFoldDB" id="A0A0U4CH85"/>
<keyword evidence="3" id="KW-1185">Reference proteome</keyword>
<dbReference type="EMBL" id="CP011502">
    <property type="protein sequence ID" value="ALX04741.1"/>
    <property type="molecule type" value="Genomic_DNA"/>
</dbReference>
<keyword evidence="1" id="KW-0694">RNA-binding</keyword>
<evidence type="ECO:0000256" key="1">
    <source>
        <dbReference type="PROSITE-ProRule" id="PRU00182"/>
    </source>
</evidence>
<sequence>MTGPDDVETIAITSDMIRLGQLLKFADVAESGAQAGALVASGDVQVDGEVETRRGRQLGDGAVVTVALPEGPRVLRVVTGDDVDVPW</sequence>
<dbReference type="SUPFAM" id="SSF55174">
    <property type="entry name" value="Alpha-L RNA-binding motif"/>
    <property type="match status" value="1"/>
</dbReference>
<accession>A0A0U4CH85</accession>
<evidence type="ECO:0000313" key="2">
    <source>
        <dbReference type="EMBL" id="ALX04741.1"/>
    </source>
</evidence>
<dbReference type="GO" id="GO:0003723">
    <property type="term" value="F:RNA binding"/>
    <property type="evidence" value="ECO:0007669"/>
    <property type="project" value="UniProtKB-KW"/>
</dbReference>
<organism evidence="2 3">
    <name type="scientific">Aeromicrobium erythreum</name>
    <dbReference type="NCBI Taxonomy" id="2041"/>
    <lineage>
        <taxon>Bacteria</taxon>
        <taxon>Bacillati</taxon>
        <taxon>Actinomycetota</taxon>
        <taxon>Actinomycetes</taxon>
        <taxon>Propionibacteriales</taxon>
        <taxon>Nocardioidaceae</taxon>
        <taxon>Aeromicrobium</taxon>
    </lineage>
</organism>
<dbReference type="KEGG" id="aer:AERYTH_08550"/>
<dbReference type="Gene3D" id="3.10.290.10">
    <property type="entry name" value="RNA-binding S4 domain"/>
    <property type="match status" value="1"/>
</dbReference>
<dbReference type="OrthoDB" id="9811532at2"/>
<dbReference type="PATRIC" id="fig|2041.4.peg.1792"/>
<evidence type="ECO:0000313" key="3">
    <source>
        <dbReference type="Proteomes" id="UP000067689"/>
    </source>
</evidence>
<protein>
    <submittedName>
        <fullName evidence="2">RNA-binding protein S4</fullName>
    </submittedName>
</protein>
<dbReference type="STRING" id="2041.AERYTH_08550"/>
<proteinExistence type="predicted"/>